<dbReference type="EMBL" id="SRYA01000001">
    <property type="protein sequence ID" value="TGY98337.1"/>
    <property type="molecule type" value="Genomic_DNA"/>
</dbReference>
<protein>
    <submittedName>
        <fullName evidence="1">Pseudaminic acid cytidylyltransferase</fullName>
        <ecNumber evidence="1">2.7.7.81</ecNumber>
    </submittedName>
</protein>
<organism evidence="1 2">
    <name type="scientific">Petralouisia muris</name>
    <dbReference type="NCBI Taxonomy" id="3032872"/>
    <lineage>
        <taxon>Bacteria</taxon>
        <taxon>Bacillati</taxon>
        <taxon>Bacillota</taxon>
        <taxon>Clostridia</taxon>
        <taxon>Lachnospirales</taxon>
        <taxon>Lachnospiraceae</taxon>
        <taxon>Petralouisia</taxon>
    </lineage>
</organism>
<gene>
    <name evidence="1" type="primary">pseF</name>
    <name evidence="1" type="ORF">E5329_00730</name>
</gene>
<keyword evidence="2" id="KW-1185">Reference proteome</keyword>
<comment type="caution">
    <text evidence="1">The sequence shown here is derived from an EMBL/GenBank/DDBJ whole genome shotgun (WGS) entry which is preliminary data.</text>
</comment>
<evidence type="ECO:0000313" key="2">
    <source>
        <dbReference type="Proteomes" id="UP000304953"/>
    </source>
</evidence>
<keyword evidence="1" id="KW-0548">Nucleotidyltransferase</keyword>
<reference evidence="1" key="1">
    <citation type="submission" date="2019-04" db="EMBL/GenBank/DDBJ databases">
        <title>Microbes associate with the intestines of laboratory mice.</title>
        <authorList>
            <person name="Navarre W."/>
            <person name="Wong E."/>
            <person name="Huang K."/>
            <person name="Tropini C."/>
            <person name="Ng K."/>
            <person name="Yu B."/>
        </authorList>
    </citation>
    <scope>NUCLEOTIDE SEQUENCE</scope>
    <source>
        <strain evidence="1">NM01_1-7b</strain>
    </source>
</reference>
<keyword evidence="1" id="KW-0808">Transferase</keyword>
<proteinExistence type="predicted"/>
<dbReference type="Proteomes" id="UP000304953">
    <property type="component" value="Unassembled WGS sequence"/>
</dbReference>
<name>A0AC61S1Y2_9FIRM</name>
<dbReference type="EC" id="2.7.7.81" evidence="1"/>
<accession>A0AC61S1Y2</accession>
<sequence>MSGRKGDTGTEDLKKSAIAIITARGGSKRIPKKNIRNFCGRPMIEYSIEAAINSGVFQEVMVSTEDEEIAGIAVKNGAKVPFLRSEHASGDYATTAEALAEVLTEYQKRKRVFQRACCIYPTAPFITAEKLKEAMNLLDEERTDAVIPVTAFSFPPMRGMYLRDGRLIYHHPEYAAKRSQDIETMYHDSGQFYCFKPEILLREKTLVTGNTRGFLVPECEVQDIDTLEDWAIAEIKYQRMLEKSGVAK</sequence>
<evidence type="ECO:0000313" key="1">
    <source>
        <dbReference type="EMBL" id="TGY98337.1"/>
    </source>
</evidence>